<feature type="active site" description="O-(5'-phospho-DNA)-serine intermediate" evidence="4 5">
    <location>
        <position position="9"/>
    </location>
</feature>
<sequence>MLIGYARVSTRSQDATAQRDALRSLGVDADRIYVDHGLTGSNVSKRETIRAPTLTPAGGRADPRARS</sequence>
<evidence type="ECO:0000259" key="7">
    <source>
        <dbReference type="PROSITE" id="PS51736"/>
    </source>
</evidence>
<dbReference type="PROSITE" id="PS00397">
    <property type="entry name" value="RECOMBINASES_1"/>
    <property type="match status" value="1"/>
</dbReference>
<protein>
    <recommendedName>
        <fullName evidence="7">Resolvase/invertase-type recombinase catalytic domain-containing protein</fullName>
    </recommendedName>
</protein>
<gene>
    <name evidence="8" type="ORF">E5225_02750</name>
</gene>
<evidence type="ECO:0000313" key="9">
    <source>
        <dbReference type="Proteomes" id="UP000296469"/>
    </source>
</evidence>
<dbReference type="SUPFAM" id="SSF53041">
    <property type="entry name" value="Resolvase-like"/>
    <property type="match status" value="1"/>
</dbReference>
<dbReference type="Pfam" id="PF00239">
    <property type="entry name" value="Resolvase"/>
    <property type="match status" value="1"/>
</dbReference>
<evidence type="ECO:0000256" key="5">
    <source>
        <dbReference type="PROSITE-ProRule" id="PRU10137"/>
    </source>
</evidence>
<dbReference type="KEGG" id="celz:E5225_02750"/>
<feature type="region of interest" description="Disordered" evidence="6">
    <location>
        <begin position="41"/>
        <end position="67"/>
    </location>
</feature>
<evidence type="ECO:0000256" key="6">
    <source>
        <dbReference type="SAM" id="MobiDB-lite"/>
    </source>
</evidence>
<dbReference type="Proteomes" id="UP000296469">
    <property type="component" value="Chromosome"/>
</dbReference>
<dbReference type="EMBL" id="CP039291">
    <property type="protein sequence ID" value="QCB95137.1"/>
    <property type="molecule type" value="Genomic_DNA"/>
</dbReference>
<evidence type="ECO:0000313" key="8">
    <source>
        <dbReference type="EMBL" id="QCB95137.1"/>
    </source>
</evidence>
<name>A0A4P7SNL5_9CELL</name>
<dbReference type="GO" id="GO:0015074">
    <property type="term" value="P:DNA integration"/>
    <property type="evidence" value="ECO:0007669"/>
    <property type="project" value="UniProtKB-KW"/>
</dbReference>
<accession>A0A4P7SNL5</accession>
<dbReference type="AlphaFoldDB" id="A0A4P7SNL5"/>
<evidence type="ECO:0000256" key="3">
    <source>
        <dbReference type="ARBA" id="ARBA00023172"/>
    </source>
</evidence>
<keyword evidence="2" id="KW-0238">DNA-binding</keyword>
<keyword evidence="1" id="KW-0229">DNA integration</keyword>
<dbReference type="InterPro" id="IPR006118">
    <property type="entry name" value="Recombinase_CS"/>
</dbReference>
<reference evidence="8 9" key="1">
    <citation type="submission" date="2019-04" db="EMBL/GenBank/DDBJ databases">
        <title>Isolation and identification of Cellulomonas shaoxiangyii sp. Nov. isolated from feces of the Tibetan antelopes (Pantholops hodgsonii) in the Qinghai-Tibet plateau of China.</title>
        <authorList>
            <person name="Tian Z."/>
        </authorList>
    </citation>
    <scope>NUCLEOTIDE SEQUENCE [LARGE SCALE GENOMIC DNA]</scope>
    <source>
        <strain evidence="8 9">Z28</strain>
    </source>
</reference>
<organism evidence="8 9">
    <name type="scientific">Cellulomonas shaoxiangyii</name>
    <dbReference type="NCBI Taxonomy" id="2566013"/>
    <lineage>
        <taxon>Bacteria</taxon>
        <taxon>Bacillati</taxon>
        <taxon>Actinomycetota</taxon>
        <taxon>Actinomycetes</taxon>
        <taxon>Micrococcales</taxon>
        <taxon>Cellulomonadaceae</taxon>
        <taxon>Cellulomonas</taxon>
    </lineage>
</organism>
<keyword evidence="3" id="KW-0233">DNA recombination</keyword>
<dbReference type="Gene3D" id="3.40.50.1390">
    <property type="entry name" value="Resolvase, N-terminal catalytic domain"/>
    <property type="match status" value="1"/>
</dbReference>
<evidence type="ECO:0000256" key="1">
    <source>
        <dbReference type="ARBA" id="ARBA00022908"/>
    </source>
</evidence>
<keyword evidence="9" id="KW-1185">Reference proteome</keyword>
<dbReference type="PROSITE" id="PS51736">
    <property type="entry name" value="RECOMBINASES_3"/>
    <property type="match status" value="1"/>
</dbReference>
<dbReference type="OrthoDB" id="128993at2"/>
<evidence type="ECO:0000256" key="4">
    <source>
        <dbReference type="PIRSR" id="PIRSR606118-50"/>
    </source>
</evidence>
<dbReference type="InterPro" id="IPR036162">
    <property type="entry name" value="Resolvase-like_N_sf"/>
</dbReference>
<evidence type="ECO:0000256" key="2">
    <source>
        <dbReference type="ARBA" id="ARBA00023125"/>
    </source>
</evidence>
<feature type="domain" description="Resolvase/invertase-type recombinase catalytic" evidence="7">
    <location>
        <begin position="1"/>
        <end position="67"/>
    </location>
</feature>
<proteinExistence type="predicted"/>
<dbReference type="GO" id="GO:0000150">
    <property type="term" value="F:DNA strand exchange activity"/>
    <property type="evidence" value="ECO:0007669"/>
    <property type="project" value="InterPro"/>
</dbReference>
<dbReference type="GO" id="GO:0003677">
    <property type="term" value="F:DNA binding"/>
    <property type="evidence" value="ECO:0007669"/>
    <property type="project" value="UniProtKB-KW"/>
</dbReference>
<dbReference type="InterPro" id="IPR006119">
    <property type="entry name" value="Resolv_N"/>
</dbReference>